<accession>A0AAV4WM23</accession>
<evidence type="ECO:0000313" key="1">
    <source>
        <dbReference type="EMBL" id="GIY83946.1"/>
    </source>
</evidence>
<reference evidence="1 2" key="1">
    <citation type="submission" date="2021-06" db="EMBL/GenBank/DDBJ databases">
        <title>Caerostris extrusa draft genome.</title>
        <authorList>
            <person name="Kono N."/>
            <person name="Arakawa K."/>
        </authorList>
    </citation>
    <scope>NUCLEOTIDE SEQUENCE [LARGE SCALE GENOMIC DNA]</scope>
</reference>
<proteinExistence type="predicted"/>
<dbReference type="AlphaFoldDB" id="A0AAV4WM23"/>
<name>A0AAV4WM23_CAEEX</name>
<gene>
    <name evidence="1" type="ORF">CEXT_592701</name>
</gene>
<keyword evidence="2" id="KW-1185">Reference proteome</keyword>
<dbReference type="Proteomes" id="UP001054945">
    <property type="component" value="Unassembled WGS sequence"/>
</dbReference>
<dbReference type="EMBL" id="BPLR01016449">
    <property type="protein sequence ID" value="GIY83946.1"/>
    <property type="molecule type" value="Genomic_DNA"/>
</dbReference>
<sequence length="152" mass="16930">MSTDDDDCSGRPKEAVVPTKTSKTFIGVVSGSKVCLWTSVTICAKQLEEMGENEEQCTVAAEVAYCYREAARIVKEDDNEWVNKLAEMTEDLCRIDSDLVRDIIIYGSCVGRSGLPEFMARCSADLPRNIISHGGIDGRHRRFFKTHLSVAY</sequence>
<organism evidence="1 2">
    <name type="scientific">Caerostris extrusa</name>
    <name type="common">Bark spider</name>
    <name type="synonym">Caerostris bankana</name>
    <dbReference type="NCBI Taxonomy" id="172846"/>
    <lineage>
        <taxon>Eukaryota</taxon>
        <taxon>Metazoa</taxon>
        <taxon>Ecdysozoa</taxon>
        <taxon>Arthropoda</taxon>
        <taxon>Chelicerata</taxon>
        <taxon>Arachnida</taxon>
        <taxon>Araneae</taxon>
        <taxon>Araneomorphae</taxon>
        <taxon>Entelegynae</taxon>
        <taxon>Araneoidea</taxon>
        <taxon>Araneidae</taxon>
        <taxon>Caerostris</taxon>
    </lineage>
</organism>
<evidence type="ECO:0000313" key="2">
    <source>
        <dbReference type="Proteomes" id="UP001054945"/>
    </source>
</evidence>
<comment type="caution">
    <text evidence="1">The sequence shown here is derived from an EMBL/GenBank/DDBJ whole genome shotgun (WGS) entry which is preliminary data.</text>
</comment>
<protein>
    <submittedName>
        <fullName evidence="1">Uncharacterized protein</fullName>
    </submittedName>
</protein>